<evidence type="ECO:0000256" key="3">
    <source>
        <dbReference type="ARBA" id="ARBA00022448"/>
    </source>
</evidence>
<evidence type="ECO:0000256" key="2">
    <source>
        <dbReference type="ARBA" id="ARBA00004245"/>
    </source>
</evidence>
<dbReference type="EMBL" id="CAJNNV010000659">
    <property type="protein sequence ID" value="CAE8583259.1"/>
    <property type="molecule type" value="Genomic_DNA"/>
</dbReference>
<keyword evidence="6" id="KW-0509">mRNA transport</keyword>
<dbReference type="InterPro" id="IPR037177">
    <property type="entry name" value="DLC_sf"/>
</dbReference>
<dbReference type="GO" id="GO:0045505">
    <property type="term" value="F:dynein intermediate chain binding"/>
    <property type="evidence" value="ECO:0007669"/>
    <property type="project" value="TreeGrafter"/>
</dbReference>
<dbReference type="EMBL" id="CAJNNV010000659">
    <property type="protein sequence ID" value="CAE8583260.1"/>
    <property type="molecule type" value="Genomic_DNA"/>
</dbReference>
<dbReference type="GO" id="GO:0005634">
    <property type="term" value="C:nucleus"/>
    <property type="evidence" value="ECO:0007669"/>
    <property type="project" value="UniProtKB-SubCell"/>
</dbReference>
<keyword evidence="9" id="KW-0539">Nucleus</keyword>
<evidence type="ECO:0000256" key="1">
    <source>
        <dbReference type="ARBA" id="ARBA00004123"/>
    </source>
</evidence>
<evidence type="ECO:0000256" key="6">
    <source>
        <dbReference type="ARBA" id="ARBA00022816"/>
    </source>
</evidence>
<dbReference type="Gene3D" id="3.30.740.10">
    <property type="entry name" value="Protein Inhibitor Of Neuronal Nitric Oxide Synthase"/>
    <property type="match status" value="1"/>
</dbReference>
<gene>
    <name evidence="11" type="ORF">PGLA1383_LOCUS2242</name>
    <name evidence="12" type="ORF">PGLA1383_LOCUS2243</name>
    <name evidence="13" type="ORF">PGLA2088_LOCUS26994</name>
    <name evidence="14" type="ORF">PGLA2088_LOCUS43559</name>
</gene>
<dbReference type="GO" id="GO:0007017">
    <property type="term" value="P:microtubule-based process"/>
    <property type="evidence" value="ECO:0007669"/>
    <property type="project" value="InterPro"/>
</dbReference>
<evidence type="ECO:0000256" key="4">
    <source>
        <dbReference type="ARBA" id="ARBA00022490"/>
    </source>
</evidence>
<sequence length="90" mass="10605">MATERKVQIKNADMDPVLQQEIVEVAKQAMDKHSTEREVANFIKKEMDKRDSPYWHVTVGRNFGCYVTHETKYFLYFNIDQLMVLCFKAG</sequence>
<evidence type="ECO:0000313" key="16">
    <source>
        <dbReference type="Proteomes" id="UP000654075"/>
    </source>
</evidence>
<dbReference type="SUPFAM" id="SSF54648">
    <property type="entry name" value="DLC"/>
    <property type="match status" value="1"/>
</dbReference>
<evidence type="ECO:0000313" key="15">
    <source>
        <dbReference type="Proteomes" id="UP000626109"/>
    </source>
</evidence>
<reference evidence="14" key="1">
    <citation type="submission" date="2021-02" db="EMBL/GenBank/DDBJ databases">
        <authorList>
            <person name="Dougan E. K."/>
            <person name="Rhodes N."/>
            <person name="Thang M."/>
            <person name="Chan C."/>
        </authorList>
    </citation>
    <scope>NUCLEOTIDE SEQUENCE</scope>
</reference>
<dbReference type="AlphaFoldDB" id="A0A813LHI8"/>
<dbReference type="Proteomes" id="UP000626109">
    <property type="component" value="Unassembled WGS sequence"/>
</dbReference>
<evidence type="ECO:0000256" key="7">
    <source>
        <dbReference type="ARBA" id="ARBA00022927"/>
    </source>
</evidence>
<dbReference type="FunFam" id="3.30.740.10:FF:000005">
    <property type="entry name" value="Dynein light chain"/>
    <property type="match status" value="1"/>
</dbReference>
<dbReference type="CDD" id="cd21452">
    <property type="entry name" value="DLC-like_DYNLL1_DYNLL2"/>
    <property type="match status" value="1"/>
</dbReference>
<name>A0A813LHI8_POLGL</name>
<keyword evidence="3" id="KW-0813">Transport</keyword>
<dbReference type="EMBL" id="CAJNNW010034848">
    <property type="protein sequence ID" value="CAE8724149.1"/>
    <property type="molecule type" value="Genomic_DNA"/>
</dbReference>
<evidence type="ECO:0000256" key="10">
    <source>
        <dbReference type="RuleBase" id="RU365010"/>
    </source>
</evidence>
<dbReference type="OMA" id="STYVTHE"/>
<dbReference type="PANTHER" id="PTHR11886:SF35">
    <property type="entry name" value="DYNEIN LIGHT CHAIN"/>
    <property type="match status" value="1"/>
</dbReference>
<keyword evidence="5 10" id="KW-0493">Microtubule</keyword>
<proteinExistence type="inferred from homology"/>
<evidence type="ECO:0000313" key="13">
    <source>
        <dbReference type="EMBL" id="CAE8690524.1"/>
    </source>
</evidence>
<evidence type="ECO:0000256" key="9">
    <source>
        <dbReference type="ARBA" id="ARBA00023242"/>
    </source>
</evidence>
<protein>
    <recommendedName>
        <fullName evidence="10">Dynein light chain</fullName>
    </recommendedName>
</protein>
<dbReference type="OrthoDB" id="10033309at2759"/>
<dbReference type="InterPro" id="IPR001372">
    <property type="entry name" value="Dynein_light_chain_typ-1/2"/>
</dbReference>
<accession>A0A813LHI8</accession>
<keyword evidence="10" id="KW-0505">Motor protein</keyword>
<comment type="similarity">
    <text evidence="10">Belongs to the dynein light chain family.</text>
</comment>
<dbReference type="Proteomes" id="UP000654075">
    <property type="component" value="Unassembled WGS sequence"/>
</dbReference>
<dbReference type="GO" id="GO:0005874">
    <property type="term" value="C:microtubule"/>
    <property type="evidence" value="ECO:0007669"/>
    <property type="project" value="UniProtKB-KW"/>
</dbReference>
<keyword evidence="10" id="KW-0243">Dynein</keyword>
<dbReference type="GO" id="GO:0051028">
    <property type="term" value="P:mRNA transport"/>
    <property type="evidence" value="ECO:0007669"/>
    <property type="project" value="UniProtKB-KW"/>
</dbReference>
<dbReference type="GO" id="GO:0015031">
    <property type="term" value="P:protein transport"/>
    <property type="evidence" value="ECO:0007669"/>
    <property type="project" value="UniProtKB-KW"/>
</dbReference>
<evidence type="ECO:0000313" key="11">
    <source>
        <dbReference type="EMBL" id="CAE8583259.1"/>
    </source>
</evidence>
<evidence type="ECO:0000313" key="12">
    <source>
        <dbReference type="EMBL" id="CAE8583260.1"/>
    </source>
</evidence>
<keyword evidence="16" id="KW-1185">Reference proteome</keyword>
<dbReference type="PANTHER" id="PTHR11886">
    <property type="entry name" value="DYNEIN LIGHT CHAIN"/>
    <property type="match status" value="1"/>
</dbReference>
<dbReference type="SMART" id="SM01375">
    <property type="entry name" value="Dynein_light"/>
    <property type="match status" value="1"/>
</dbReference>
<organism evidence="14 15">
    <name type="scientific">Polarella glacialis</name>
    <name type="common">Dinoflagellate</name>
    <dbReference type="NCBI Taxonomy" id="89957"/>
    <lineage>
        <taxon>Eukaryota</taxon>
        <taxon>Sar</taxon>
        <taxon>Alveolata</taxon>
        <taxon>Dinophyceae</taxon>
        <taxon>Suessiales</taxon>
        <taxon>Suessiaceae</taxon>
        <taxon>Polarella</taxon>
    </lineage>
</organism>
<evidence type="ECO:0000256" key="5">
    <source>
        <dbReference type="ARBA" id="ARBA00022701"/>
    </source>
</evidence>
<evidence type="ECO:0000256" key="8">
    <source>
        <dbReference type="ARBA" id="ARBA00023212"/>
    </source>
</evidence>
<dbReference type="GO" id="GO:0005868">
    <property type="term" value="C:cytoplasmic dynein complex"/>
    <property type="evidence" value="ECO:0007669"/>
    <property type="project" value="TreeGrafter"/>
</dbReference>
<comment type="subcellular location">
    <subcellularLocation>
        <location evidence="2 10">Cytoplasm</location>
        <location evidence="2 10">Cytoskeleton</location>
    </subcellularLocation>
    <subcellularLocation>
        <location evidence="1">Nucleus</location>
    </subcellularLocation>
</comment>
<keyword evidence="4 10" id="KW-0963">Cytoplasm</keyword>
<comment type="caution">
    <text evidence="14">The sequence shown here is derived from an EMBL/GenBank/DDBJ whole genome shotgun (WGS) entry which is preliminary data.</text>
</comment>
<keyword evidence="8 10" id="KW-0206">Cytoskeleton</keyword>
<dbReference type="Pfam" id="PF01221">
    <property type="entry name" value="Dynein_light"/>
    <property type="match status" value="1"/>
</dbReference>
<dbReference type="EMBL" id="CAJNNW010027272">
    <property type="protein sequence ID" value="CAE8690524.1"/>
    <property type="molecule type" value="Genomic_DNA"/>
</dbReference>
<keyword evidence="7" id="KW-0653">Protein transport</keyword>
<evidence type="ECO:0000313" key="14">
    <source>
        <dbReference type="EMBL" id="CAE8724149.1"/>
    </source>
</evidence>